<dbReference type="SUPFAM" id="SSF46689">
    <property type="entry name" value="Homeodomain-like"/>
    <property type="match status" value="1"/>
</dbReference>
<protein>
    <submittedName>
        <fullName evidence="8">TetR family transcriptional regulator C-terminal domain-containing protein</fullName>
    </submittedName>
</protein>
<dbReference type="InterPro" id="IPR009057">
    <property type="entry name" value="Homeodomain-like_sf"/>
</dbReference>
<evidence type="ECO:0000256" key="5">
    <source>
        <dbReference type="PROSITE-ProRule" id="PRU00335"/>
    </source>
</evidence>
<evidence type="ECO:0000313" key="9">
    <source>
        <dbReference type="Proteomes" id="UP001500642"/>
    </source>
</evidence>
<evidence type="ECO:0000313" key="8">
    <source>
        <dbReference type="EMBL" id="GAA4387186.1"/>
    </source>
</evidence>
<dbReference type="Pfam" id="PF00440">
    <property type="entry name" value="TetR_N"/>
    <property type="match status" value="1"/>
</dbReference>
<dbReference type="Proteomes" id="UP001500642">
    <property type="component" value="Unassembled WGS sequence"/>
</dbReference>
<evidence type="ECO:0000256" key="6">
    <source>
        <dbReference type="SAM" id="MobiDB-lite"/>
    </source>
</evidence>
<name>A0ABP8J968_9MICO</name>
<keyword evidence="1" id="KW-0678">Repressor</keyword>
<evidence type="ECO:0000256" key="1">
    <source>
        <dbReference type="ARBA" id="ARBA00022491"/>
    </source>
</evidence>
<keyword evidence="4" id="KW-0804">Transcription</keyword>
<dbReference type="EMBL" id="BAABGL010000004">
    <property type="protein sequence ID" value="GAA4387186.1"/>
    <property type="molecule type" value="Genomic_DNA"/>
</dbReference>
<feature type="region of interest" description="Disordered" evidence="6">
    <location>
        <begin position="73"/>
        <end position="99"/>
    </location>
</feature>
<gene>
    <name evidence="8" type="ORF">GCM10023167_10860</name>
</gene>
<evidence type="ECO:0000256" key="4">
    <source>
        <dbReference type="ARBA" id="ARBA00023163"/>
    </source>
</evidence>
<dbReference type="SUPFAM" id="SSF48498">
    <property type="entry name" value="Tetracyclin repressor-like, C-terminal domain"/>
    <property type="match status" value="1"/>
</dbReference>
<feature type="DNA-binding region" description="H-T-H motif" evidence="5">
    <location>
        <begin position="31"/>
        <end position="50"/>
    </location>
</feature>
<evidence type="ECO:0000259" key="7">
    <source>
        <dbReference type="PROSITE" id="PS50977"/>
    </source>
</evidence>
<accession>A0ABP8J968</accession>
<proteinExistence type="predicted"/>
<evidence type="ECO:0000256" key="2">
    <source>
        <dbReference type="ARBA" id="ARBA00023015"/>
    </source>
</evidence>
<comment type="caution">
    <text evidence="8">The sequence shown here is derived from an EMBL/GenBank/DDBJ whole genome shotgun (WGS) entry which is preliminary data.</text>
</comment>
<dbReference type="Pfam" id="PF13977">
    <property type="entry name" value="TetR_C_6"/>
    <property type="match status" value="1"/>
</dbReference>
<reference evidence="9" key="1">
    <citation type="journal article" date="2019" name="Int. J. Syst. Evol. Microbiol.">
        <title>The Global Catalogue of Microorganisms (GCM) 10K type strain sequencing project: providing services to taxonomists for standard genome sequencing and annotation.</title>
        <authorList>
            <consortium name="The Broad Institute Genomics Platform"/>
            <consortium name="The Broad Institute Genome Sequencing Center for Infectious Disease"/>
            <person name="Wu L."/>
            <person name="Ma J."/>
        </authorList>
    </citation>
    <scope>NUCLEOTIDE SEQUENCE [LARGE SCALE GENOMIC DNA]</scope>
    <source>
        <strain evidence="9">JCM 17808</strain>
    </source>
</reference>
<keyword evidence="9" id="KW-1185">Reference proteome</keyword>
<keyword evidence="3 5" id="KW-0238">DNA-binding</keyword>
<dbReference type="InterPro" id="IPR039538">
    <property type="entry name" value="BetI_C"/>
</dbReference>
<dbReference type="InterPro" id="IPR036271">
    <property type="entry name" value="Tet_transcr_reg_TetR-rel_C_sf"/>
</dbReference>
<organism evidence="8 9">
    <name type="scientific">Brevibacterium pityocampae</name>
    <dbReference type="NCBI Taxonomy" id="506594"/>
    <lineage>
        <taxon>Bacteria</taxon>
        <taxon>Bacillati</taxon>
        <taxon>Actinomycetota</taxon>
        <taxon>Actinomycetes</taxon>
        <taxon>Micrococcales</taxon>
        <taxon>Brevibacteriaceae</taxon>
        <taxon>Brevibacterium</taxon>
    </lineage>
</organism>
<keyword evidence="2" id="KW-0805">Transcription regulation</keyword>
<dbReference type="Gene3D" id="1.10.357.10">
    <property type="entry name" value="Tetracycline Repressor, domain 2"/>
    <property type="match status" value="1"/>
</dbReference>
<sequence>MPKIVDHAERRSEIVVALWSTIYAEGISGVSFAAVARHGGISIGRIQHYFATKRDLVLAGVRAIVAAAEEDFRSTPEGSEIPGDEPARSSRATPIDKGDATDHAVDTLRSLLTGQIPETQEARIGSAVWSAYLAASMADREIAAVVHDALGGTRELIAQLVAQIRPDLAHAEVGTLALRLSALRDGLAHEVLHGTAAPESARAVIESEIAALTSRG</sequence>
<evidence type="ECO:0000256" key="3">
    <source>
        <dbReference type="ARBA" id="ARBA00023125"/>
    </source>
</evidence>
<dbReference type="PROSITE" id="PS50977">
    <property type="entry name" value="HTH_TETR_2"/>
    <property type="match status" value="1"/>
</dbReference>
<feature type="domain" description="HTH tetR-type" evidence="7">
    <location>
        <begin position="8"/>
        <end position="68"/>
    </location>
</feature>
<dbReference type="RefSeq" id="WP_345030536.1">
    <property type="nucleotide sequence ID" value="NZ_BAABGL010000004.1"/>
</dbReference>
<dbReference type="InterPro" id="IPR001647">
    <property type="entry name" value="HTH_TetR"/>
</dbReference>